<accession>Q7RSS2</accession>
<dbReference type="PaxDb" id="73239-Q7RSS2"/>
<name>Q7RSS2_PLAYO</name>
<dbReference type="Proteomes" id="UP000008553">
    <property type="component" value="Unassembled WGS sequence"/>
</dbReference>
<reference evidence="1 2" key="1">
    <citation type="journal article" date="2002" name="Nature">
        <title>Genome sequence and comparative analysis of the model rodent malaria parasite Plasmodium yoelii yoelii.</title>
        <authorList>
            <person name="Carlton J.M."/>
            <person name="Angiuoli S.V."/>
            <person name="Suh B.B."/>
            <person name="Kooij T.W."/>
            <person name="Pertea M."/>
            <person name="Silva J.C."/>
            <person name="Ermolaeva M.D."/>
            <person name="Allen J.E."/>
            <person name="Selengut J.D."/>
            <person name="Koo H.L."/>
            <person name="Peterson J.D."/>
            <person name="Pop M."/>
            <person name="Kosack D.S."/>
            <person name="Shumway M.F."/>
            <person name="Bidwell S.L."/>
            <person name="Shallom S.J."/>
            <person name="van Aken S.E."/>
            <person name="Riedmuller S.B."/>
            <person name="Feldblyum T.V."/>
            <person name="Cho J.K."/>
            <person name="Quackenbush J."/>
            <person name="Sedegah M."/>
            <person name="Shoaibi A."/>
            <person name="Cummings L.M."/>
            <person name="Florens L."/>
            <person name="Yates J.R."/>
            <person name="Raine J.D."/>
            <person name="Sinden R.E."/>
            <person name="Harris M.A."/>
            <person name="Cunningham D.A."/>
            <person name="Preiser P.R."/>
            <person name="Bergman L.W."/>
            <person name="Vaidya A.B."/>
            <person name="van Lin L.H."/>
            <person name="Janse C.J."/>
            <person name="Waters A.P."/>
            <person name="Smith H.O."/>
            <person name="White O.R."/>
            <person name="Salzberg S.L."/>
            <person name="Venter J.C."/>
            <person name="Fraser C.M."/>
            <person name="Hoffman S.L."/>
            <person name="Gardner M.J."/>
            <person name="Carucci D.J."/>
        </authorList>
    </citation>
    <scope>NUCLEOTIDE SEQUENCE [LARGE SCALE GENOMIC DNA]</scope>
    <source>
        <strain evidence="1 2">17XNL</strain>
    </source>
</reference>
<evidence type="ECO:0000313" key="1">
    <source>
        <dbReference type="EMBL" id="EAA22359.1"/>
    </source>
</evidence>
<dbReference type="InParanoid" id="Q7RSS2"/>
<organism evidence="1 2">
    <name type="scientific">Plasmodium yoelii yoelii</name>
    <dbReference type="NCBI Taxonomy" id="73239"/>
    <lineage>
        <taxon>Eukaryota</taxon>
        <taxon>Sar</taxon>
        <taxon>Alveolata</taxon>
        <taxon>Apicomplexa</taxon>
        <taxon>Aconoidasida</taxon>
        <taxon>Haemosporida</taxon>
        <taxon>Plasmodiidae</taxon>
        <taxon>Plasmodium</taxon>
        <taxon>Plasmodium (Vinckeia)</taxon>
    </lineage>
</organism>
<gene>
    <name evidence="1" type="ORF">PY00282</name>
</gene>
<protein>
    <submittedName>
        <fullName evidence="1">Uncharacterized protein</fullName>
    </submittedName>
</protein>
<keyword evidence="2" id="KW-1185">Reference proteome</keyword>
<dbReference type="AlphaFoldDB" id="Q7RSS2"/>
<comment type="caution">
    <text evidence="1">The sequence shown here is derived from an EMBL/GenBank/DDBJ whole genome shotgun (WGS) entry which is preliminary data.</text>
</comment>
<sequence>MHYKGINVIYFVKDPLWDIWFYIIKIWAMEKSNNSIFCIKCIIYMAKVYKQPSI</sequence>
<dbReference type="EMBL" id="AABL01000079">
    <property type="protein sequence ID" value="EAA22359.1"/>
    <property type="molecule type" value="Genomic_DNA"/>
</dbReference>
<evidence type="ECO:0000313" key="2">
    <source>
        <dbReference type="Proteomes" id="UP000008553"/>
    </source>
</evidence>
<proteinExistence type="predicted"/>